<evidence type="ECO:0000313" key="1">
    <source>
        <dbReference type="EMBL" id="ABF89102.1"/>
    </source>
</evidence>
<dbReference type="GeneID" id="41363617"/>
<dbReference type="AlphaFoldDB" id="Q1CYJ3"/>
<dbReference type="OrthoDB" id="5526039at2"/>
<keyword evidence="2" id="KW-1185">Reference proteome</keyword>
<dbReference type="KEGG" id="mxa:MXAN_6406"/>
<dbReference type="HOGENOM" id="CLU_1914812_0_0_7"/>
<evidence type="ECO:0000313" key="2">
    <source>
        <dbReference type="Proteomes" id="UP000002402"/>
    </source>
</evidence>
<dbReference type="STRING" id="246197.MXAN_6406"/>
<dbReference type="RefSeq" id="WP_011556338.1">
    <property type="nucleotide sequence ID" value="NC_008095.1"/>
</dbReference>
<protein>
    <submittedName>
        <fullName evidence="1">Uncharacterized protein</fullName>
    </submittedName>
</protein>
<sequence>MIVRGEQLTALGSARETQFTSEMVTHLRSHFPREVDGLGDGELRIHIEESLTRARGYGLTSTQDTIRFLNLCASFGWHFDQEPSRPWVGEYLHDAEIALPSERLSRVSRRCLRDLKTESNNRKARAALGGAA</sequence>
<name>Q1CYJ3_MYXXD</name>
<gene>
    <name evidence="1" type="ordered locus">MXAN_6406</name>
</gene>
<organism evidence="1 2">
    <name type="scientific">Myxococcus xanthus (strain DK1622)</name>
    <dbReference type="NCBI Taxonomy" id="246197"/>
    <lineage>
        <taxon>Bacteria</taxon>
        <taxon>Pseudomonadati</taxon>
        <taxon>Myxococcota</taxon>
        <taxon>Myxococcia</taxon>
        <taxon>Myxococcales</taxon>
        <taxon>Cystobacterineae</taxon>
        <taxon>Myxococcaceae</taxon>
        <taxon>Myxococcus</taxon>
    </lineage>
</organism>
<accession>Q1CYJ3</accession>
<dbReference type="Proteomes" id="UP000002402">
    <property type="component" value="Chromosome"/>
</dbReference>
<dbReference type="EMBL" id="CP000113">
    <property type="protein sequence ID" value="ABF89102.1"/>
    <property type="molecule type" value="Genomic_DNA"/>
</dbReference>
<proteinExistence type="predicted"/>
<reference evidence="1 2" key="1">
    <citation type="journal article" date="2006" name="Proc. Natl. Acad. Sci. U.S.A.">
        <title>Evolution of sensory complexity recorded in a myxobacterial genome.</title>
        <authorList>
            <person name="Goldman B.S."/>
            <person name="Nierman W.C."/>
            <person name="Kaiser D."/>
            <person name="Slater S.C."/>
            <person name="Durkin A.S."/>
            <person name="Eisen J.A."/>
            <person name="Ronning C.M."/>
            <person name="Barbazuk W.B."/>
            <person name="Blanchard M."/>
            <person name="Field C."/>
            <person name="Halling C."/>
            <person name="Hinkle G."/>
            <person name="Iartchuk O."/>
            <person name="Kim H.S."/>
            <person name="Mackenzie C."/>
            <person name="Madupu R."/>
            <person name="Miller N."/>
            <person name="Shvartsbeyn A."/>
            <person name="Sullivan S.A."/>
            <person name="Vaudin M."/>
            <person name="Wiegand R."/>
            <person name="Kaplan H.B."/>
        </authorList>
    </citation>
    <scope>NUCLEOTIDE SEQUENCE [LARGE SCALE GENOMIC DNA]</scope>
    <source>
        <strain evidence="2">DK1622</strain>
    </source>
</reference>
<dbReference type="EnsemblBacteria" id="ABF89102">
    <property type="protein sequence ID" value="ABF89102"/>
    <property type="gene ID" value="MXAN_6406"/>
</dbReference>